<proteinExistence type="predicted"/>
<dbReference type="Proteomes" id="UP000287853">
    <property type="component" value="Unassembled WGS sequence"/>
</dbReference>
<dbReference type="GO" id="GO:0006231">
    <property type="term" value="P:dTMP biosynthetic process"/>
    <property type="evidence" value="ECO:0007669"/>
    <property type="project" value="InterPro"/>
</dbReference>
<dbReference type="GO" id="GO:0070402">
    <property type="term" value="F:NADPH binding"/>
    <property type="evidence" value="ECO:0007669"/>
    <property type="project" value="TreeGrafter"/>
</dbReference>
<dbReference type="PROSITE" id="PS51331">
    <property type="entry name" value="THYX"/>
    <property type="match status" value="1"/>
</dbReference>
<accession>A0A444IYU4</accession>
<dbReference type="Gene3D" id="3.30.1360.170">
    <property type="match status" value="1"/>
</dbReference>
<dbReference type="GO" id="GO:0050797">
    <property type="term" value="F:thymidylate synthase (FAD) activity"/>
    <property type="evidence" value="ECO:0007669"/>
    <property type="project" value="InterPro"/>
</dbReference>
<dbReference type="GO" id="GO:0050660">
    <property type="term" value="F:flavin adenine dinucleotide binding"/>
    <property type="evidence" value="ECO:0007669"/>
    <property type="project" value="InterPro"/>
</dbReference>
<dbReference type="EMBL" id="MTKO01000070">
    <property type="protein sequence ID" value="RWX45986.1"/>
    <property type="molecule type" value="Genomic_DNA"/>
</dbReference>
<protein>
    <submittedName>
        <fullName evidence="1">Thymidylate synthase complementing protein</fullName>
    </submittedName>
</protein>
<dbReference type="PANTHER" id="PTHR34934">
    <property type="entry name" value="FLAVIN-DEPENDENT THYMIDYLATE SYNTHASE"/>
    <property type="match status" value="1"/>
</dbReference>
<sequence>MEEFITFDKVLFIREKREYSLPSYTTSLHGTSAISQQKGRDNKVKIFINDEFGPESSAMMQALYSRSSASVEKHIEQVRKAGSSNFMKSYYVGYGHASIGDCGTTTLFLEGVSILAAKAIQDNPLYSGQETSTRYIDFSSQPLIDPVSTEESQDILKDWIKFYTTSTEVVRSYLKDRFPLEPGQQPNIWKKAINARGFDILRGFLPAGATTQLSWSTNLRQAYDKLCLLKLHPLNEVRLIAEAALKKLSTKYPSSFSHTQKDETEKYYNRFSKKIHYSSYTPSLSEEDFLYRTDIDNKLLEDKEHEVIGLRPKGALLPRYISKYGRYNCTFLLDYGSYRDLQRHRNGLCRLPVLTINYGFNQWYLNQLPAELRNQANILIKKQFHRIKELTKRHSLSSAETQYYIPMGSNIVCELVYDLPEMVYVVELRSSSTVHPTLRRIAHNMYNTLKNNHPALKLHADLSRDKFEVKRGLQDIEKIN</sequence>
<dbReference type="Pfam" id="PF02511">
    <property type="entry name" value="Thy1"/>
    <property type="match status" value="1"/>
</dbReference>
<evidence type="ECO:0000313" key="2">
    <source>
        <dbReference type="Proteomes" id="UP000287853"/>
    </source>
</evidence>
<dbReference type="AlphaFoldDB" id="A0A444IYU4"/>
<dbReference type="InterPro" id="IPR036098">
    <property type="entry name" value="Thymidylate_synthase_ThyX_sf"/>
</dbReference>
<dbReference type="InterPro" id="IPR003669">
    <property type="entry name" value="Thymidylate_synthase_ThyX"/>
</dbReference>
<evidence type="ECO:0000313" key="1">
    <source>
        <dbReference type="EMBL" id="RWX45986.1"/>
    </source>
</evidence>
<dbReference type="GO" id="GO:0004799">
    <property type="term" value="F:thymidylate synthase activity"/>
    <property type="evidence" value="ECO:0007669"/>
    <property type="project" value="TreeGrafter"/>
</dbReference>
<keyword evidence="2" id="KW-1185">Reference proteome</keyword>
<dbReference type="PANTHER" id="PTHR34934:SF1">
    <property type="entry name" value="FLAVIN-DEPENDENT THYMIDYLATE SYNTHASE"/>
    <property type="match status" value="1"/>
</dbReference>
<organism evidence="1 2">
    <name type="scientific">Candidatus Electrothrix aarhusensis</name>
    <dbReference type="NCBI Taxonomy" id="1859131"/>
    <lineage>
        <taxon>Bacteria</taxon>
        <taxon>Pseudomonadati</taxon>
        <taxon>Thermodesulfobacteriota</taxon>
        <taxon>Desulfobulbia</taxon>
        <taxon>Desulfobulbales</taxon>
        <taxon>Desulfobulbaceae</taxon>
        <taxon>Candidatus Electrothrix</taxon>
    </lineage>
</organism>
<name>A0A444IYU4_9BACT</name>
<comment type="caution">
    <text evidence="1">The sequence shown here is derived from an EMBL/GenBank/DDBJ whole genome shotgun (WGS) entry which is preliminary data.</text>
</comment>
<gene>
    <name evidence="1" type="ORF">H206_00053</name>
</gene>
<reference evidence="1 2" key="1">
    <citation type="submission" date="2017-01" db="EMBL/GenBank/DDBJ databases">
        <title>The cable genome- insights into the physiology and evolution of filamentous bacteria capable of sulfide oxidation via long distance electron transfer.</title>
        <authorList>
            <person name="Schreiber L."/>
            <person name="Bjerg J.T."/>
            <person name="Boggild A."/>
            <person name="Van De Vossenberg J."/>
            <person name="Meysman F."/>
            <person name="Nielsen L.P."/>
            <person name="Schramm A."/>
            <person name="Kjeldsen K.U."/>
        </authorList>
    </citation>
    <scope>NUCLEOTIDE SEQUENCE [LARGE SCALE GENOMIC DNA]</scope>
    <source>
        <strain evidence="1">MCF</strain>
    </source>
</reference>
<dbReference type="SUPFAM" id="SSF69796">
    <property type="entry name" value="Thymidylate synthase-complementing protein Thy1"/>
    <property type="match status" value="2"/>
</dbReference>